<dbReference type="Proteomes" id="UP000009235">
    <property type="component" value="Plasmid pAS9A-1"/>
</dbReference>
<reference evidence="2 3" key="1">
    <citation type="journal article" date="2011" name="J. Bacteriol.">
        <title>Complete genome sequence of Amycolicicoccus subflavus DQS3-9A1T, an actinomycete isolated from crude oil-polluted soil.</title>
        <authorList>
            <person name="Cai M."/>
            <person name="Chen W.M."/>
            <person name="Nie Y."/>
            <person name="Chi C.Q."/>
            <person name="Wang Y.N."/>
            <person name="Tang Y.Q."/>
            <person name="Li G.Y."/>
            <person name="Wu X.L."/>
        </authorList>
    </citation>
    <scope>NUCLEOTIDE SEQUENCE [LARGE SCALE GENOMIC DNA]</scope>
    <source>
        <strain evidence="3">DSM 45089 / DQS3-9A1</strain>
        <plasmid evidence="2 3">pAS9A-1</plasmid>
    </source>
</reference>
<proteinExistence type="predicted"/>
<sequence>MLVLKRAQFLERPPLRCALLVPEPEHIPAPQPGVTAHPMRGKLTAF</sequence>
<evidence type="ECO:0000313" key="2">
    <source>
        <dbReference type="EMBL" id="AEF43018.1"/>
    </source>
</evidence>
<evidence type="ECO:0000256" key="1">
    <source>
        <dbReference type="SAM" id="MobiDB-lite"/>
    </source>
</evidence>
<protein>
    <submittedName>
        <fullName evidence="2">Uncharacterized protein</fullName>
    </submittedName>
</protein>
<dbReference type="EMBL" id="CP002787">
    <property type="protein sequence ID" value="AEF43018.1"/>
    <property type="molecule type" value="Genomic_DNA"/>
</dbReference>
<geneLocation type="plasmid" evidence="2 3">
    <name>pAS9A-1</name>
</geneLocation>
<dbReference type="KEGG" id="asd:AS9A_P10001"/>
<keyword evidence="2" id="KW-0614">Plasmid</keyword>
<keyword evidence="3" id="KW-1185">Reference proteome</keyword>
<feature type="region of interest" description="Disordered" evidence="1">
    <location>
        <begin position="27"/>
        <end position="46"/>
    </location>
</feature>
<evidence type="ECO:0000313" key="3">
    <source>
        <dbReference type="Proteomes" id="UP000009235"/>
    </source>
</evidence>
<organism evidence="2 3">
    <name type="scientific">Hoyosella subflava (strain DSM 45089 / JCM 17490 / NBRC 109087 / DQS3-9A1)</name>
    <name type="common">Amycolicicoccus subflavus</name>
    <dbReference type="NCBI Taxonomy" id="443218"/>
    <lineage>
        <taxon>Bacteria</taxon>
        <taxon>Bacillati</taxon>
        <taxon>Actinomycetota</taxon>
        <taxon>Actinomycetes</taxon>
        <taxon>Mycobacteriales</taxon>
        <taxon>Hoyosellaceae</taxon>
        <taxon>Hoyosella</taxon>
    </lineage>
</organism>
<dbReference type="AlphaFoldDB" id="F6ES97"/>
<dbReference type="HOGENOM" id="CLU_3179421_0_0_11"/>
<dbReference type="RefSeq" id="WP_013798025.1">
    <property type="nucleotide sequence ID" value="NC_015560.1"/>
</dbReference>
<name>F6ES97_HOYSD</name>
<accession>F6ES97</accession>
<gene>
    <name evidence="2" type="ordered locus">AS9A_P10001</name>
</gene>